<accession>A0A2Z6R5K2</accession>
<reference evidence="1 2" key="1">
    <citation type="submission" date="2017-11" db="EMBL/GenBank/DDBJ databases">
        <title>The genome of Rhizophagus clarus HR1 reveals common genetic basis of auxotrophy among arbuscular mycorrhizal fungi.</title>
        <authorList>
            <person name="Kobayashi Y."/>
        </authorList>
    </citation>
    <scope>NUCLEOTIDE SEQUENCE [LARGE SCALE GENOMIC DNA]</scope>
    <source>
        <strain evidence="1 2">HR1</strain>
    </source>
</reference>
<name>A0A2Z6R5K2_9GLOM</name>
<protein>
    <recommendedName>
        <fullName evidence="3">DNA-directed DNA polymerase</fullName>
    </recommendedName>
</protein>
<keyword evidence="2" id="KW-1185">Reference proteome</keyword>
<comment type="caution">
    <text evidence="1">The sequence shown here is derived from an EMBL/GenBank/DDBJ whole genome shotgun (WGS) entry which is preliminary data.</text>
</comment>
<sequence>MPDGALSLQVILIQDKAPNALIYEKETQIRGSIIFGEYVDFLFKIKNQGGIASQVAKRILNTLWDAFCQRKKTYKILTALSKSFDFPDGNPFKGEYPRIAPFLLAHSRKIISEMVQPYVNKVKRIHIDGFVLEEDVNNSPLYTCSKDTFKTLKVLKFKREGECHVKNANKVVWTV</sequence>
<evidence type="ECO:0000313" key="1">
    <source>
        <dbReference type="EMBL" id="GBB97697.1"/>
    </source>
</evidence>
<dbReference type="STRING" id="94130.A0A2Z6R5K2"/>
<gene>
    <name evidence="1" type="ORF">RclHR1_30400001</name>
</gene>
<dbReference type="EMBL" id="BEXD01002270">
    <property type="protein sequence ID" value="GBB97697.1"/>
    <property type="molecule type" value="Genomic_DNA"/>
</dbReference>
<evidence type="ECO:0000313" key="2">
    <source>
        <dbReference type="Proteomes" id="UP000247702"/>
    </source>
</evidence>
<proteinExistence type="predicted"/>
<evidence type="ECO:0008006" key="3">
    <source>
        <dbReference type="Google" id="ProtNLM"/>
    </source>
</evidence>
<organism evidence="1 2">
    <name type="scientific">Rhizophagus clarus</name>
    <dbReference type="NCBI Taxonomy" id="94130"/>
    <lineage>
        <taxon>Eukaryota</taxon>
        <taxon>Fungi</taxon>
        <taxon>Fungi incertae sedis</taxon>
        <taxon>Mucoromycota</taxon>
        <taxon>Glomeromycotina</taxon>
        <taxon>Glomeromycetes</taxon>
        <taxon>Glomerales</taxon>
        <taxon>Glomeraceae</taxon>
        <taxon>Rhizophagus</taxon>
    </lineage>
</organism>
<dbReference type="Proteomes" id="UP000247702">
    <property type="component" value="Unassembled WGS sequence"/>
</dbReference>
<dbReference type="AlphaFoldDB" id="A0A2Z6R5K2"/>